<keyword evidence="2" id="KW-1133">Transmembrane helix</keyword>
<accession>A0A2M9CMU2</accession>
<evidence type="ECO:0000259" key="3">
    <source>
        <dbReference type="Pfam" id="PF01345"/>
    </source>
</evidence>
<feature type="domain" description="DUF7927" evidence="4">
    <location>
        <begin position="1484"/>
        <end position="1619"/>
    </location>
</feature>
<feature type="domain" description="DUF7927" evidence="4">
    <location>
        <begin position="1627"/>
        <end position="1747"/>
    </location>
</feature>
<feature type="domain" description="DUF7927" evidence="4">
    <location>
        <begin position="1085"/>
        <end position="1219"/>
    </location>
</feature>
<feature type="domain" description="DUF7927" evidence="4">
    <location>
        <begin position="1765"/>
        <end position="1888"/>
    </location>
</feature>
<dbReference type="NCBIfam" id="TIGR01451">
    <property type="entry name" value="B_ant_repeat"/>
    <property type="match status" value="12"/>
</dbReference>
<feature type="domain" description="DUF7927" evidence="4">
    <location>
        <begin position="2166"/>
        <end position="2297"/>
    </location>
</feature>
<dbReference type="InterPro" id="IPR047589">
    <property type="entry name" value="DUF11_rpt"/>
</dbReference>
<keyword evidence="6" id="KW-1185">Reference proteome</keyword>
<feature type="compositionally biased region" description="Polar residues" evidence="1">
    <location>
        <begin position="156"/>
        <end position="166"/>
    </location>
</feature>
<feature type="region of interest" description="Disordered" evidence="1">
    <location>
        <begin position="2805"/>
        <end position="2842"/>
    </location>
</feature>
<feature type="region of interest" description="Disordered" evidence="1">
    <location>
        <begin position="1143"/>
        <end position="1168"/>
    </location>
</feature>
<feature type="domain" description="DUF7927" evidence="4">
    <location>
        <begin position="2434"/>
        <end position="2555"/>
    </location>
</feature>
<comment type="caution">
    <text evidence="5">The sequence shown here is derived from an EMBL/GenBank/DDBJ whole genome shotgun (WGS) entry which is preliminary data.</text>
</comment>
<evidence type="ECO:0000256" key="2">
    <source>
        <dbReference type="SAM" id="Phobius"/>
    </source>
</evidence>
<name>A0A2M9CMU2_9MICO</name>
<feature type="domain" description="DUF11" evidence="3">
    <location>
        <begin position="630"/>
        <end position="743"/>
    </location>
</feature>
<dbReference type="OrthoDB" id="134475at2"/>
<proteinExistence type="predicted"/>
<feature type="transmembrane region" description="Helical" evidence="2">
    <location>
        <begin position="2984"/>
        <end position="3005"/>
    </location>
</feature>
<evidence type="ECO:0000313" key="6">
    <source>
        <dbReference type="Proteomes" id="UP000228758"/>
    </source>
</evidence>
<dbReference type="InterPro" id="IPR057687">
    <property type="entry name" value="DUF7927"/>
</dbReference>
<feature type="domain" description="DUF7927" evidence="4">
    <location>
        <begin position="1229"/>
        <end position="1346"/>
    </location>
</feature>
<dbReference type="Gene3D" id="2.60.40.740">
    <property type="match status" value="3"/>
</dbReference>
<dbReference type="Proteomes" id="UP000228758">
    <property type="component" value="Unassembled WGS sequence"/>
</dbReference>
<keyword evidence="2" id="KW-0812">Transmembrane</keyword>
<dbReference type="InterPro" id="IPR001434">
    <property type="entry name" value="OmcB-like_DUF11"/>
</dbReference>
<organism evidence="5 6">
    <name type="scientific">Diaminobutyricimonas aerilata</name>
    <dbReference type="NCBI Taxonomy" id="1162967"/>
    <lineage>
        <taxon>Bacteria</taxon>
        <taxon>Bacillati</taxon>
        <taxon>Actinomycetota</taxon>
        <taxon>Actinomycetes</taxon>
        <taxon>Micrococcales</taxon>
        <taxon>Microbacteriaceae</taxon>
        <taxon>Diaminobutyricimonas</taxon>
    </lineage>
</organism>
<feature type="domain" description="DUF7927" evidence="4">
    <location>
        <begin position="2852"/>
        <end position="2959"/>
    </location>
</feature>
<feature type="compositionally biased region" description="Acidic residues" evidence="1">
    <location>
        <begin position="1148"/>
        <end position="1157"/>
    </location>
</feature>
<reference evidence="5 6" key="1">
    <citation type="submission" date="2017-11" db="EMBL/GenBank/DDBJ databases">
        <title>Genomic Encyclopedia of Archaeal and Bacterial Type Strains, Phase II (KMG-II): From Individual Species to Whole Genera.</title>
        <authorList>
            <person name="Goeker M."/>
        </authorList>
    </citation>
    <scope>NUCLEOTIDE SEQUENCE [LARGE SCALE GENOMIC DNA]</scope>
    <source>
        <strain evidence="5 6">DSM 27393</strain>
    </source>
</reference>
<dbReference type="PANTHER" id="PTHR34819">
    <property type="entry name" value="LARGE CYSTEINE-RICH PERIPLASMIC PROTEIN OMCB"/>
    <property type="match status" value="1"/>
</dbReference>
<evidence type="ECO:0000256" key="1">
    <source>
        <dbReference type="SAM" id="MobiDB-lite"/>
    </source>
</evidence>
<dbReference type="EMBL" id="PGFF01000001">
    <property type="protein sequence ID" value="PJJ73231.1"/>
    <property type="molecule type" value="Genomic_DNA"/>
</dbReference>
<feature type="domain" description="DUF7927" evidence="4">
    <location>
        <begin position="1904"/>
        <end position="2008"/>
    </location>
</feature>
<keyword evidence="2" id="KW-0472">Membrane</keyword>
<feature type="domain" description="DUF7927" evidence="4">
    <location>
        <begin position="2033"/>
        <end position="2146"/>
    </location>
</feature>
<dbReference type="InterPro" id="IPR051172">
    <property type="entry name" value="Chlamydia_OmcB"/>
</dbReference>
<evidence type="ECO:0000259" key="4">
    <source>
        <dbReference type="Pfam" id="PF25549"/>
    </source>
</evidence>
<dbReference type="PANTHER" id="PTHR34819:SF3">
    <property type="entry name" value="CELL SURFACE PROTEIN"/>
    <property type="match status" value="1"/>
</dbReference>
<feature type="region of interest" description="Disordered" evidence="1">
    <location>
        <begin position="156"/>
        <end position="177"/>
    </location>
</feature>
<sequence length="3015" mass="313201">MRVLRTFRRSIRRVHRGWRVALVGTLSFLLIVTGAPMSASAAIVSVHEITANWAAPAPASVPYGGIVVSEWHISTNDASQPESNADVANVTATLTAVNGKWGALPTVCKTTGATPASSISADGVTLVCNLGTVKAGTATVLQAGIRPTSTTGAALSANGSVTSDTATAPAGPASLAPKPITYNNGMDLVISTPSSNPAEGSQGSAYEEGTQDRQRLIVDWAIAANVGSRPGPANYAFTINLSSTTPGAVLTGITHEECRPVNGEIAAGIPFSATNRPDRANFPGCTITRLSATQYRVNLTNIDYSLARVPLKDSKGANLPVGRNYIASGALVFSNPYPVNVTTNVDVRVTAPNWTYPGTTASTVDPVANNADAITLYAPGGFSNGWLGTPASSRSRWDDQLFVAAGTGSNITLPGAGTTIAGPLPLYSQATSQVWNDYVGAGGTNLAGVCTMNQTATSLPAPENNNFQYRYFDGGGYGAGGYEQMRSIQYWYTTANINTKTFTCDQGTWTRVTPRAGSQFNDPRISNSNVMALPANVTGLKVTWNPAIDKPVSVVVRGFGQIKANAVPSNALAGEGWTVGSFNLPTGVWYNNSNIAANSTATPWSDYTGAAGGTNGYRDVFRIVGNTGTIRKTANPTTAGPGQAVTYTVRAATNSTTTPPTNSNLSVLDLLPPGMQYVAGSARLDGQPITPASTTVTGRTQLTFSITNSPANTQRVITYQALLPATSTVAPGTTLTNTAEVRVPGDNRELELRQASASIVVPANGTTTFAKSAADTYVPYAGGSSSWRMTLNSLDPSANTFTDTIDVLPYKGDENGTNIDGGYRVNTVTVPAATGWRVFATSAAATTLSDDPRTRSNGTAPGAITGNTVGWTAVPLTGTTATIPAGTTAIRVIGPALNPGAQQFFTINFSTTAPTSQVCSAPGETDNKPGQRIVNAATSYAAHTALPMRSSATTLIADCNQIQIKKYVLEKGGDSADADAWHDAQDRADYPQYGPGDTVPYRFVVTNQGTGTLTNIAVTDPRFPQCDYTIPTLAAGASDTRECSVPNAALGTTINEASVRVQPPIGAVLTGSDPAGIVVPLPPRVTKSVNPPSGSRVEPGATVTYTVTITEPADSPAAYLNPSTVDTLTDVLDDADFVEGSLTTTSSLDEDGDDATDGDPGTATRDGETISWGSSRIWPGETITLTYQVKVDDPVTGNHRLRNVVTPETGIECDTCTTENPIPGIRFTKTADVAVTHPGDVVTYTVTARNTGQVPYTTPDYPASVSDPLTDVLKDADFVEGSATNGAIFDGDSVDWTGALAVGAETSFTFQVRIKNPNPGDNRLENRVVSTTPGNNCTEDSTDPDCDATVRVQSYTVQKSTAETPVVRGNVVTYSLTVRNTGEVPYTGTGADVASFSDDLADVLDDADFTGTPTGGAVFADGRLTWAGPLAVGETRTFTYTVTVKQTPNPDSLVLNNTVTPTGPGGSCAAAGACDTSTPIAQFHVAKSADPAYTNPGGTVHYTIVVENTGAVDFTDAFPASFRDSFSDVLDDGELVGIDDDGDIIPGTITWTAGDVTYSGATLAWVGPLPVDGTVTIEYDVLVDNPDRGDHLLKNTITTPPGIANCDTGSTDPDCGTETPVQSYELVKAADKKVVEVGDTVNYTITVRNTGRVPYPAGPGEPQASIADPIDDVLLNADFDGIVNATAGTATWDAAAETIRWVGDLPVDGAPVTITYAVTIHTAAVPPDRIVNRAQTTTIGGNCDPTTDVDLADPRCQVEVPTRSYKTVKTVSDPIVEPGQQNLTYTITVTNTGAEAYLGTEIGDEDAAEIRDDLNDILGDSGNPVLVSQPAGWDVEFTGGVLTAAGPLAVDETVTFVYTVDIDEPDEGDHRLENRVETPPGRGGNCTPFSTDGDCDATVLVREYTTEKTVTPEVVEVGDTVVYTIEVVNTGQVAYDGLTPDTSASLTDDLADVLDDATFGAVLQGGATFDAASETLTWSGPLPIGGTHLIRYTVIATGADEHVLINGVEPGPTGRCVDAGSCDTEVRIRSFEYEKSVDAEAAVEGQTLTYTITVRNTGAVAYTDEAPADIADDLSGVLDDAGELSDPVISPAGAGEATIVGSSILWEGPLALPGQAGDEVTITYTVTVDDPDTGDHLLVNAVTSENGVCAEAGGCTTTTPVRSYLVEKVSTPATTLPGGIVEYTITVTNTGAVAYTDADPASLVDDLSDVLDVAGDPTDLAVAGDSDNLPTFADGELRWAGELPVGGVVTLTYRVQVDATLAADADYLLENVVEPTATGGECGICSTVTPIRAYSTVKKTDRREARIGDVVTYTVTVTNTGQVAYAAPLQATFTDDLTDVLDDATGPQGLGAGATFDPATGVLTWAGDLPIGATTTVTYSVVVGDPAVTGGDGILENAVLTPPEGGCAESTAPDCKTITPIRSLHYAKTVSTGVALPGDVVEYTIAVRNTGAVAFTDADPAQFDDALTRILDDVTPVTEESLALEASAGTASYDETLRSIHWEGPLAPGATATVTYQVQIANPNRGDNRLANKVVSPPGVPSNCAAESVDPDCATETLVKSFRVEKTADKTEFFPGDRVTYTIRLTNTGEVAYDDAGPVVWTDDLTEVLDDAVYNDDATGGVTWNGTETLSWTGPLAVGQVMEFTYSVTVRNPIPGDKVLYNRVVSPTEGSNCAETSADPLCEVDLGGPSVRTVKTSSKETAFPGDVVEYAVTITNDGGIDWTDARPAMFDDNLAAVLDDATYNGDVEATLDGDVVPGAEVSGTILHWQGPLARGESVIVTYSVTINAPVSGDGILDNVVTTPEEVPSNCTAMPSEPSPGEGEGEIGGAAAGDPTSSSDPDCATRTLVKSYVTTKTSDAAGKVKPGDRITYTITVVNNGQVDYTDEQPASFVDDFSQVLDDATYAGDAPAGTTYVAPTLTWNGALAVGDITIVTYSFVVNENGGDNRMINAVLADSEIGGGCATETGCTTTIEIVRPLAATGAFVLPIVGGVLALIGAGGLLFWIGRRRRLENQA</sequence>
<gene>
    <name evidence="5" type="ORF">CLV46_2817</name>
</gene>
<evidence type="ECO:0000313" key="5">
    <source>
        <dbReference type="EMBL" id="PJJ73231.1"/>
    </source>
</evidence>
<feature type="domain" description="DUF7927" evidence="4">
    <location>
        <begin position="2564"/>
        <end position="2682"/>
    </location>
</feature>
<protein>
    <submittedName>
        <fullName evidence="5">Putative repeat protein (TIGR01451 family)/fimbrial isopeptide formation D2 family protein</fullName>
    </submittedName>
</protein>
<dbReference type="Pfam" id="PF01345">
    <property type="entry name" value="DUF11"/>
    <property type="match status" value="1"/>
</dbReference>
<feature type="domain" description="DUF7927" evidence="4">
    <location>
        <begin position="2693"/>
        <end position="2811"/>
    </location>
</feature>
<feature type="domain" description="DUF7927" evidence="4">
    <location>
        <begin position="1357"/>
        <end position="1464"/>
    </location>
</feature>
<feature type="domain" description="DUF7927" evidence="4">
    <location>
        <begin position="2300"/>
        <end position="2407"/>
    </location>
</feature>
<dbReference type="Pfam" id="PF25549">
    <property type="entry name" value="DUF7927"/>
    <property type="match status" value="14"/>
</dbReference>